<dbReference type="GO" id="GO:0097063">
    <property type="term" value="F:cadmium ion sensor activity"/>
    <property type="evidence" value="ECO:0007669"/>
    <property type="project" value="TreeGrafter"/>
</dbReference>
<protein>
    <submittedName>
        <fullName evidence="2 3">Transcriptional regulator</fullName>
    </submittedName>
</protein>
<reference evidence="2 4" key="1">
    <citation type="submission" date="2016-12" db="EMBL/GenBank/DDBJ databases">
        <title>Genomic comparison of strains in the 'Actinomyces naeslundii' group.</title>
        <authorList>
            <person name="Mughal S.R."/>
            <person name="Do T."/>
            <person name="Gilbert S.C."/>
            <person name="Witherden E.A."/>
            <person name="Didelot X."/>
            <person name="Beighton D."/>
        </authorList>
    </citation>
    <scope>NUCLEOTIDE SEQUENCE [LARGE SCALE GENOMIC DNA]</scope>
    <source>
        <strain evidence="2 4">WE8B-23</strain>
    </source>
</reference>
<evidence type="ECO:0000313" key="2">
    <source>
        <dbReference type="EMBL" id="OLO66968.1"/>
    </source>
</evidence>
<name>A0A1Q8WKG9_9ACTO</name>
<evidence type="ECO:0000259" key="1">
    <source>
        <dbReference type="PROSITE" id="PS50987"/>
    </source>
</evidence>
<dbReference type="Proteomes" id="UP000317942">
    <property type="component" value="Unassembled WGS sequence"/>
</dbReference>
<dbReference type="PANTHER" id="PTHR39168:SF2">
    <property type="entry name" value="HTH-TYPE TRANSCRIPTIONAL REGULATOR CMTR"/>
    <property type="match status" value="1"/>
</dbReference>
<dbReference type="Gene3D" id="1.10.10.10">
    <property type="entry name" value="Winged helix-like DNA-binding domain superfamily/Winged helix DNA-binding domain"/>
    <property type="match status" value="1"/>
</dbReference>
<dbReference type="GO" id="GO:0046686">
    <property type="term" value="P:response to cadmium ion"/>
    <property type="evidence" value="ECO:0007669"/>
    <property type="project" value="TreeGrafter"/>
</dbReference>
<dbReference type="PANTHER" id="PTHR39168">
    <property type="entry name" value="TRANSCRIPTIONAL REGULATOR-RELATED"/>
    <property type="match status" value="1"/>
</dbReference>
<accession>A0A1Q8WKG9</accession>
<proteinExistence type="predicted"/>
<sequence length="245" mass="26161">MSRTSDRFFPEAVPDVAGTAAALADLSRAAMCAALMDGRAWTVGELGSYAGVTRSTASEHVDVLAARGLVTRVRQGRHCYITLSGPEAARVIEALGVMAASALPTSRSLNAWTVNRQLLAARTCYRHLAGRLGVSLAEQLQERGHLDPSWGLTGSGEDLLATWGMEKPLHIRGEACMDSTERRFHLGGPLGIALTQALFDRTWIARIERTRAVKLTEAGREALAQAGLTEVLTHLGETTSNDAAG</sequence>
<dbReference type="GeneID" id="64213519"/>
<dbReference type="EMBL" id="MSKS01000046">
    <property type="protein sequence ID" value="OLO66968.1"/>
    <property type="molecule type" value="Genomic_DNA"/>
</dbReference>
<dbReference type="SUPFAM" id="SSF46785">
    <property type="entry name" value="Winged helix' DNA-binding domain"/>
    <property type="match status" value="1"/>
</dbReference>
<dbReference type="GO" id="GO:0003700">
    <property type="term" value="F:DNA-binding transcription factor activity"/>
    <property type="evidence" value="ECO:0007669"/>
    <property type="project" value="InterPro"/>
</dbReference>
<dbReference type="AlphaFoldDB" id="A0A1Q8WKG9"/>
<evidence type="ECO:0000313" key="3">
    <source>
        <dbReference type="EMBL" id="TQD59687.1"/>
    </source>
</evidence>
<dbReference type="GO" id="GO:0032791">
    <property type="term" value="F:lead ion binding"/>
    <property type="evidence" value="ECO:0007669"/>
    <property type="project" value="TreeGrafter"/>
</dbReference>
<organism evidence="2 4">
    <name type="scientific">Actinomyces oris</name>
    <dbReference type="NCBI Taxonomy" id="544580"/>
    <lineage>
        <taxon>Bacteria</taxon>
        <taxon>Bacillati</taxon>
        <taxon>Actinomycetota</taxon>
        <taxon>Actinomycetes</taxon>
        <taxon>Actinomycetales</taxon>
        <taxon>Actinomycetaceae</taxon>
        <taxon>Actinomyces</taxon>
    </lineage>
</organism>
<dbReference type="InterPro" id="IPR036390">
    <property type="entry name" value="WH_DNA-bd_sf"/>
</dbReference>
<dbReference type="Pfam" id="PF12802">
    <property type="entry name" value="MarR_2"/>
    <property type="match status" value="1"/>
</dbReference>
<reference evidence="3 5" key="2">
    <citation type="submission" date="2019-06" db="EMBL/GenBank/DDBJ databases">
        <title>Draft genome sequence of Actinomyces oris CCUG 34288T.</title>
        <authorList>
            <person name="Salva-Serra F."/>
            <person name="Cardew S."/>
            <person name="Moore E."/>
        </authorList>
    </citation>
    <scope>NUCLEOTIDE SEQUENCE [LARGE SCALE GENOMIC DNA]</scope>
    <source>
        <strain evidence="3 5">CCUG 34288</strain>
    </source>
</reference>
<dbReference type="PROSITE" id="PS50987">
    <property type="entry name" value="HTH_ARSR_2"/>
    <property type="match status" value="1"/>
</dbReference>
<dbReference type="EMBL" id="VICC01000007">
    <property type="protein sequence ID" value="TQD59687.1"/>
    <property type="molecule type" value="Genomic_DNA"/>
</dbReference>
<dbReference type="OrthoDB" id="3232131at2"/>
<evidence type="ECO:0000313" key="5">
    <source>
        <dbReference type="Proteomes" id="UP000317942"/>
    </source>
</evidence>
<dbReference type="InterPro" id="IPR011991">
    <property type="entry name" value="ArsR-like_HTH"/>
</dbReference>
<gene>
    <name evidence="2" type="ORF">BKH20_11370</name>
    <name evidence="3" type="ORF">FK267_11510</name>
</gene>
<dbReference type="RefSeq" id="WP_075377942.1">
    <property type="nucleotide sequence ID" value="NZ_CP066060.1"/>
</dbReference>
<feature type="domain" description="HTH arsR-type" evidence="1">
    <location>
        <begin position="8"/>
        <end position="103"/>
    </location>
</feature>
<dbReference type="CDD" id="cd00090">
    <property type="entry name" value="HTH_ARSR"/>
    <property type="match status" value="1"/>
</dbReference>
<dbReference type="InterPro" id="IPR052543">
    <property type="entry name" value="HTH_Metal-responsive_Reg"/>
</dbReference>
<dbReference type="SMART" id="SM00418">
    <property type="entry name" value="HTH_ARSR"/>
    <property type="match status" value="1"/>
</dbReference>
<dbReference type="InterPro" id="IPR001845">
    <property type="entry name" value="HTH_ArsR_DNA-bd_dom"/>
</dbReference>
<dbReference type="GO" id="GO:0003677">
    <property type="term" value="F:DNA binding"/>
    <property type="evidence" value="ECO:0007669"/>
    <property type="project" value="TreeGrafter"/>
</dbReference>
<evidence type="ECO:0000313" key="4">
    <source>
        <dbReference type="Proteomes" id="UP000185963"/>
    </source>
</evidence>
<dbReference type="InterPro" id="IPR000835">
    <property type="entry name" value="HTH_MarR-typ"/>
</dbReference>
<dbReference type="InterPro" id="IPR036388">
    <property type="entry name" value="WH-like_DNA-bd_sf"/>
</dbReference>
<dbReference type="Proteomes" id="UP000185963">
    <property type="component" value="Unassembled WGS sequence"/>
</dbReference>
<comment type="caution">
    <text evidence="2">The sequence shown here is derived from an EMBL/GenBank/DDBJ whole genome shotgun (WGS) entry which is preliminary data.</text>
</comment>
<dbReference type="GO" id="GO:0010288">
    <property type="term" value="P:response to lead ion"/>
    <property type="evidence" value="ECO:0007669"/>
    <property type="project" value="TreeGrafter"/>
</dbReference>